<feature type="transmembrane region" description="Helical" evidence="1">
    <location>
        <begin position="259"/>
        <end position="279"/>
    </location>
</feature>
<evidence type="ECO:0000313" key="2">
    <source>
        <dbReference type="EMBL" id="KFI69340.1"/>
    </source>
</evidence>
<reference evidence="2 3" key="1">
    <citation type="submission" date="2014-03" db="EMBL/GenBank/DDBJ databases">
        <title>Genomics of Bifidobacteria.</title>
        <authorList>
            <person name="Ventura M."/>
            <person name="Milani C."/>
            <person name="Lugli G.A."/>
        </authorList>
    </citation>
    <scope>NUCLEOTIDE SEQUENCE [LARGE SCALE GENOMIC DNA]</scope>
    <source>
        <strain evidence="2 3">LMG 11591</strain>
    </source>
</reference>
<dbReference type="EMBL" id="JGZB01000002">
    <property type="protein sequence ID" value="KFI69340.1"/>
    <property type="molecule type" value="Genomic_DNA"/>
</dbReference>
<gene>
    <name evidence="2" type="ORF">BMAGN_1114</name>
</gene>
<organism evidence="2 3">
    <name type="scientific">Bifidobacterium magnum</name>
    <dbReference type="NCBI Taxonomy" id="1692"/>
    <lineage>
        <taxon>Bacteria</taxon>
        <taxon>Bacillati</taxon>
        <taxon>Actinomycetota</taxon>
        <taxon>Actinomycetes</taxon>
        <taxon>Bifidobacteriales</taxon>
        <taxon>Bifidobacteriaceae</taxon>
        <taxon>Bifidobacterium</taxon>
    </lineage>
</organism>
<feature type="transmembrane region" description="Helical" evidence="1">
    <location>
        <begin position="151"/>
        <end position="180"/>
    </location>
</feature>
<name>A0A087BE90_9BIFI</name>
<feature type="transmembrane region" description="Helical" evidence="1">
    <location>
        <begin position="286"/>
        <end position="305"/>
    </location>
</feature>
<dbReference type="AlphaFoldDB" id="A0A087BE90"/>
<keyword evidence="1" id="KW-0472">Membrane</keyword>
<feature type="transmembrane region" description="Helical" evidence="1">
    <location>
        <begin position="67"/>
        <end position="86"/>
    </location>
</feature>
<accession>A0A087BE90</accession>
<comment type="caution">
    <text evidence="2">The sequence shown here is derived from an EMBL/GenBank/DDBJ whole genome shotgun (WGS) entry which is preliminary data.</text>
</comment>
<evidence type="ECO:0000313" key="3">
    <source>
        <dbReference type="Proteomes" id="UP000029052"/>
    </source>
</evidence>
<evidence type="ECO:0000256" key="1">
    <source>
        <dbReference type="SAM" id="Phobius"/>
    </source>
</evidence>
<sequence>MTTNDATAIRPWIVRSVAPGGFFDRHPVLTPALVLSACWVPYVVALLRSSITFGLAHSVPVPLRSPWYWVLLAFELFVCVVSHSLAVRTIVRLRGPNWLIWGSLAFFGLFPVWGMLTAADIRYPLFAMMICVATSSCAFIVYGAAQNVRTWLQLFGSSILIVWLDAYGWWIAAATWAAALGYTLAQKRYHTWAHANREGRVCSWLALGTVVAGIVLIVGTSTSTRFGFPVGSAGQHPVSVPMTEGISHAAQNVESWLSLWMHTPIYVVLFVGFVAYAIWKRRGDALVVATPQIAIVVIGACTGHIGTLAFLLPVLAAQIMFFGAALGAQKIVPKGC</sequence>
<feature type="transmembrane region" description="Helical" evidence="1">
    <location>
        <begin position="201"/>
        <end position="219"/>
    </location>
</feature>
<feature type="transmembrane region" description="Helical" evidence="1">
    <location>
        <begin position="28"/>
        <end position="47"/>
    </location>
</feature>
<keyword evidence="1" id="KW-1133">Transmembrane helix</keyword>
<keyword evidence="1" id="KW-0812">Transmembrane</keyword>
<protein>
    <submittedName>
        <fullName evidence="2">Uncharacterized protein</fullName>
    </submittedName>
</protein>
<proteinExistence type="predicted"/>
<feature type="transmembrane region" description="Helical" evidence="1">
    <location>
        <begin position="123"/>
        <end position="145"/>
    </location>
</feature>
<dbReference type="RefSeq" id="WP_022859718.1">
    <property type="nucleotide sequence ID" value="NZ_JGZB01000002.1"/>
</dbReference>
<keyword evidence="3" id="KW-1185">Reference proteome</keyword>
<dbReference type="Proteomes" id="UP000029052">
    <property type="component" value="Unassembled WGS sequence"/>
</dbReference>
<feature type="transmembrane region" description="Helical" evidence="1">
    <location>
        <begin position="98"/>
        <end position="116"/>
    </location>
</feature>